<gene>
    <name evidence="2" type="ORF">SAMN04487943_102335</name>
</gene>
<keyword evidence="3" id="KW-1185">Reference proteome</keyword>
<dbReference type="Proteomes" id="UP000198565">
    <property type="component" value="Unassembled WGS sequence"/>
</dbReference>
<dbReference type="InterPro" id="IPR026369">
    <property type="entry name" value="CxxC_20_CxxC"/>
</dbReference>
<dbReference type="EMBL" id="FOTR01000002">
    <property type="protein sequence ID" value="SFL58633.1"/>
    <property type="molecule type" value="Genomic_DNA"/>
</dbReference>
<sequence>MKVERYCTKCKKQFSWREVQKSTRNLFIRPEIECSDCGEEYKITILSYILEMFFRFIPILVFYFLMKYDTSNGISLIVFLVIGSFTIFIAPFFVRYVRVAR</sequence>
<dbReference type="OrthoDB" id="2970506at2"/>
<organism evidence="2 3">
    <name type="scientific">Gracilibacillus orientalis</name>
    <dbReference type="NCBI Taxonomy" id="334253"/>
    <lineage>
        <taxon>Bacteria</taxon>
        <taxon>Bacillati</taxon>
        <taxon>Bacillota</taxon>
        <taxon>Bacilli</taxon>
        <taxon>Bacillales</taxon>
        <taxon>Bacillaceae</taxon>
        <taxon>Gracilibacillus</taxon>
    </lineage>
</organism>
<keyword evidence="1" id="KW-1133">Transmembrane helix</keyword>
<accession>A0A1I4IXC1</accession>
<reference evidence="3" key="1">
    <citation type="submission" date="2016-10" db="EMBL/GenBank/DDBJ databases">
        <authorList>
            <person name="Varghese N."/>
            <person name="Submissions S."/>
        </authorList>
    </citation>
    <scope>NUCLEOTIDE SEQUENCE [LARGE SCALE GENOMIC DNA]</scope>
    <source>
        <strain evidence="3">CGMCC 1.4250</strain>
    </source>
</reference>
<dbReference type="AlphaFoldDB" id="A0A1I4IXC1"/>
<name>A0A1I4IXC1_9BACI</name>
<evidence type="ECO:0000313" key="2">
    <source>
        <dbReference type="EMBL" id="SFL58633.1"/>
    </source>
</evidence>
<keyword evidence="1" id="KW-0472">Membrane</keyword>
<feature type="transmembrane region" description="Helical" evidence="1">
    <location>
        <begin position="45"/>
        <end position="66"/>
    </location>
</feature>
<feature type="transmembrane region" description="Helical" evidence="1">
    <location>
        <begin position="72"/>
        <end position="94"/>
    </location>
</feature>
<evidence type="ECO:0000256" key="1">
    <source>
        <dbReference type="SAM" id="Phobius"/>
    </source>
</evidence>
<dbReference type="NCBIfam" id="TIGR04104">
    <property type="entry name" value="cxxc_20_cxxc"/>
    <property type="match status" value="1"/>
</dbReference>
<protein>
    <submittedName>
        <fullName evidence="2">Cxxc_20_cxxc protein</fullName>
    </submittedName>
</protein>
<proteinExistence type="predicted"/>
<dbReference type="RefSeq" id="WP_091482082.1">
    <property type="nucleotide sequence ID" value="NZ_FOTR01000002.1"/>
</dbReference>
<dbReference type="STRING" id="334253.SAMN04487943_102335"/>
<keyword evidence="1" id="KW-0812">Transmembrane</keyword>
<evidence type="ECO:0000313" key="3">
    <source>
        <dbReference type="Proteomes" id="UP000198565"/>
    </source>
</evidence>